<dbReference type="FunFam" id="3.20.20.70:FF:000018">
    <property type="entry name" value="Probable transaldolase"/>
    <property type="match status" value="1"/>
</dbReference>
<dbReference type="PANTHER" id="PTHR10683">
    <property type="entry name" value="TRANSALDOLASE"/>
    <property type="match status" value="1"/>
</dbReference>
<evidence type="ECO:0000256" key="1">
    <source>
        <dbReference type="ARBA" id="ARBA00004496"/>
    </source>
</evidence>
<dbReference type="CDD" id="cd00956">
    <property type="entry name" value="Transaldolase_FSA"/>
    <property type="match status" value="1"/>
</dbReference>
<dbReference type="GO" id="GO:0016740">
    <property type="term" value="F:transferase activity"/>
    <property type="evidence" value="ECO:0007669"/>
    <property type="project" value="UniProtKB-KW"/>
</dbReference>
<protein>
    <submittedName>
        <fullName evidence="5">Fructose-6-phosphate aldolase</fullName>
    </submittedName>
</protein>
<dbReference type="GO" id="GO:0005737">
    <property type="term" value="C:cytoplasm"/>
    <property type="evidence" value="ECO:0007669"/>
    <property type="project" value="UniProtKB-SubCell"/>
</dbReference>
<dbReference type="InterPro" id="IPR001585">
    <property type="entry name" value="TAL/FSA"/>
</dbReference>
<dbReference type="AlphaFoldDB" id="A0A7G9WAX3"/>
<dbReference type="Pfam" id="PF00923">
    <property type="entry name" value="TAL_FSA"/>
    <property type="match status" value="1"/>
</dbReference>
<dbReference type="InterPro" id="IPR033919">
    <property type="entry name" value="TSA/FSA_arc/bac"/>
</dbReference>
<evidence type="ECO:0000256" key="4">
    <source>
        <dbReference type="ARBA" id="ARBA00023270"/>
    </source>
</evidence>
<dbReference type="GO" id="GO:0005975">
    <property type="term" value="P:carbohydrate metabolic process"/>
    <property type="evidence" value="ECO:0007669"/>
    <property type="project" value="InterPro"/>
</dbReference>
<keyword evidence="6" id="KW-1185">Reference proteome</keyword>
<evidence type="ECO:0000313" key="6">
    <source>
        <dbReference type="Proteomes" id="UP000516160"/>
    </source>
</evidence>
<dbReference type="InterPro" id="IPR018225">
    <property type="entry name" value="Transaldolase_AS"/>
</dbReference>
<keyword evidence="2" id="KW-0963">Cytoplasm</keyword>
<dbReference type="PANTHER" id="PTHR10683:SF36">
    <property type="entry name" value="TRANSALDOLASE"/>
    <property type="match status" value="1"/>
</dbReference>
<evidence type="ECO:0000256" key="2">
    <source>
        <dbReference type="ARBA" id="ARBA00022490"/>
    </source>
</evidence>
<organism evidence="5 6">
    <name type="scientific">Alkalicella caledoniensis</name>
    <dbReference type="NCBI Taxonomy" id="2731377"/>
    <lineage>
        <taxon>Bacteria</taxon>
        <taxon>Bacillati</taxon>
        <taxon>Bacillota</taxon>
        <taxon>Clostridia</taxon>
        <taxon>Eubacteriales</taxon>
        <taxon>Proteinivoracaceae</taxon>
        <taxon>Alkalicella</taxon>
    </lineage>
</organism>
<dbReference type="InterPro" id="IPR013785">
    <property type="entry name" value="Aldolase_TIM"/>
</dbReference>
<dbReference type="SUPFAM" id="SSF51569">
    <property type="entry name" value="Aldolase"/>
    <property type="match status" value="1"/>
</dbReference>
<dbReference type="RefSeq" id="WP_213166239.1">
    <property type="nucleotide sequence ID" value="NZ_CP058559.1"/>
</dbReference>
<evidence type="ECO:0000256" key="3">
    <source>
        <dbReference type="ARBA" id="ARBA00022679"/>
    </source>
</evidence>
<sequence>MLLLLDTANLEDIKKGIDLYPIEGVTTNPSIIARENTNFLSRICDIKDTIGSGRMLHVQTVGLKADDIVREGVYLNQLMGDNFYVKIPVIPEGIKAMKVLKSMGVATTATAIFTPQQVVMAARAGASYAAPYINRIDNIIGDGVKVVEDISRIISTHNLDIKVLGASFKNTEQIHKACLAGAHTITAPLDLVETLVNHPLTGASVEKFSIEWESVYGKKLTYDF</sequence>
<dbReference type="GO" id="GO:0016832">
    <property type="term" value="F:aldehyde-lyase activity"/>
    <property type="evidence" value="ECO:0007669"/>
    <property type="project" value="InterPro"/>
</dbReference>
<dbReference type="PROSITE" id="PS01054">
    <property type="entry name" value="TRANSALDOLASE_1"/>
    <property type="match status" value="1"/>
</dbReference>
<dbReference type="EMBL" id="CP058559">
    <property type="protein sequence ID" value="QNO15835.1"/>
    <property type="molecule type" value="Genomic_DNA"/>
</dbReference>
<comment type="subcellular location">
    <subcellularLocation>
        <location evidence="1">Cytoplasm</location>
    </subcellularLocation>
</comment>
<keyword evidence="4" id="KW-0704">Schiff base</keyword>
<evidence type="ECO:0000313" key="5">
    <source>
        <dbReference type="EMBL" id="QNO15835.1"/>
    </source>
</evidence>
<dbReference type="Gene3D" id="3.20.20.70">
    <property type="entry name" value="Aldolase class I"/>
    <property type="match status" value="1"/>
</dbReference>
<proteinExistence type="predicted"/>
<gene>
    <name evidence="5" type="ORF">HYG86_14195</name>
</gene>
<accession>A0A7G9WAX3</accession>
<dbReference type="Proteomes" id="UP000516160">
    <property type="component" value="Chromosome"/>
</dbReference>
<keyword evidence="3" id="KW-0808">Transferase</keyword>
<reference evidence="5 6" key="1">
    <citation type="submission" date="2020-07" db="EMBL/GenBank/DDBJ databases">
        <title>Alkalicella. sp. LB2 genome.</title>
        <authorList>
            <person name="Postec A."/>
            <person name="Quemeneur M."/>
        </authorList>
    </citation>
    <scope>NUCLEOTIDE SEQUENCE [LARGE SCALE GENOMIC DNA]</scope>
    <source>
        <strain evidence="5 6">LB2</strain>
    </source>
</reference>
<name>A0A7G9WAX3_ALKCA</name>
<dbReference type="KEGG" id="acae:HYG86_14195"/>